<sequence length="415" mass="45839">MGDESVECIVVDPPYHANVMYAEVSDFFYVWLKRIVGDIYPDAFRDVLTEKREEAVANIALFREAGKRGVAKRLATRHYEAKMEACFRDMRRVLKDDGVMTVMFTHRESEAWASLATALINAGFTFTASWPVFTEPSRKFGKTGKGVLKATVLLCCRKQSEERRGLWEQVIRELYQAAEEKVKEHAELGITGPDLLVSVYGPVLGKFADYGLVKDATGNVKNPGDALTIVAEVVNRHLTADLPATDLDTIAYLNLIREFPGLEADYDLARLTTVFGGNVTVDNLDVKVGRGLIRKKGGKVEILTAHQRVEEGVINPNNAEGLMSLIDVVHASMVAYEQRGLIAVTELLQRTGRDTADSGYIAVLRVLAQAGSGEDSAKDLSSEAGTVKSLLEALGHRPEVTRRKGESLMDYVREE</sequence>
<proteinExistence type="predicted"/>
<organism evidence="1">
    <name type="scientific">viral metagenome</name>
    <dbReference type="NCBI Taxonomy" id="1070528"/>
    <lineage>
        <taxon>unclassified sequences</taxon>
        <taxon>metagenomes</taxon>
        <taxon>organismal metagenomes</taxon>
    </lineage>
</organism>
<accession>A0A6M3M4Q0</accession>
<keyword evidence="1" id="KW-0489">Methyltransferase</keyword>
<dbReference type="EMBL" id="MT143676">
    <property type="protein sequence ID" value="QJA99981.1"/>
    <property type="molecule type" value="Genomic_DNA"/>
</dbReference>
<dbReference type="SUPFAM" id="SSF53335">
    <property type="entry name" value="S-adenosyl-L-methionine-dependent methyltransferases"/>
    <property type="match status" value="1"/>
</dbReference>
<gene>
    <name evidence="1" type="ORF">MM171A00756_0010</name>
</gene>
<dbReference type="GO" id="GO:0032259">
    <property type="term" value="P:methylation"/>
    <property type="evidence" value="ECO:0007669"/>
    <property type="project" value="UniProtKB-KW"/>
</dbReference>
<evidence type="ECO:0000313" key="1">
    <source>
        <dbReference type="EMBL" id="QJA99981.1"/>
    </source>
</evidence>
<name>A0A6M3M4Q0_9ZZZZ</name>
<protein>
    <submittedName>
        <fullName evidence="1">Putative methyltransferase</fullName>
    </submittedName>
</protein>
<dbReference type="AlphaFoldDB" id="A0A6M3M4Q0"/>
<dbReference type="GO" id="GO:0008168">
    <property type="term" value="F:methyltransferase activity"/>
    <property type="evidence" value="ECO:0007669"/>
    <property type="project" value="UniProtKB-KW"/>
</dbReference>
<keyword evidence="1" id="KW-0808">Transferase</keyword>
<reference evidence="1" key="1">
    <citation type="submission" date="2020-03" db="EMBL/GenBank/DDBJ databases">
        <title>The deep terrestrial virosphere.</title>
        <authorList>
            <person name="Holmfeldt K."/>
            <person name="Nilsson E."/>
            <person name="Simone D."/>
            <person name="Lopez-Fernandez M."/>
            <person name="Wu X."/>
            <person name="de Brujin I."/>
            <person name="Lundin D."/>
            <person name="Andersson A."/>
            <person name="Bertilsson S."/>
            <person name="Dopson M."/>
        </authorList>
    </citation>
    <scope>NUCLEOTIDE SEQUENCE</scope>
    <source>
        <strain evidence="1">MM171A00756</strain>
    </source>
</reference>
<dbReference type="Gene3D" id="3.40.50.150">
    <property type="entry name" value="Vaccinia Virus protein VP39"/>
    <property type="match status" value="1"/>
</dbReference>
<dbReference type="InterPro" id="IPR029063">
    <property type="entry name" value="SAM-dependent_MTases_sf"/>
</dbReference>